<dbReference type="Proteomes" id="UP001604336">
    <property type="component" value="Unassembled WGS sequence"/>
</dbReference>
<sequence length="120" mass="13084">MADLTNNSSTQPPTSGSNSTVPPLIGGNHFTLFGVNLSQTPSVKLDKENCLLWRNMILPIIRGHNLECYLLGTKLCPLETIATQITSEAGATATVELSPNLEFNSGNQLITYLWDGYFQL</sequence>
<dbReference type="EMBL" id="JBFOLK010000012">
    <property type="protein sequence ID" value="KAL2471125.1"/>
    <property type="molecule type" value="Genomic_DNA"/>
</dbReference>
<name>A0ABD1Q4M3_9LAMI</name>
<feature type="region of interest" description="Disordered" evidence="1">
    <location>
        <begin position="1"/>
        <end position="21"/>
    </location>
</feature>
<keyword evidence="3" id="KW-1185">Reference proteome</keyword>
<proteinExistence type="predicted"/>
<protein>
    <submittedName>
        <fullName evidence="2">Uncharacterized protein</fullName>
    </submittedName>
</protein>
<comment type="caution">
    <text evidence="2">The sequence shown here is derived from an EMBL/GenBank/DDBJ whole genome shotgun (WGS) entry which is preliminary data.</text>
</comment>
<reference evidence="3" key="1">
    <citation type="submission" date="2024-07" db="EMBL/GenBank/DDBJ databases">
        <title>Two chromosome-level genome assemblies of Korean endemic species Abeliophyllum distichum and Forsythia ovata (Oleaceae).</title>
        <authorList>
            <person name="Jang H."/>
        </authorList>
    </citation>
    <scope>NUCLEOTIDE SEQUENCE [LARGE SCALE GENOMIC DNA]</scope>
</reference>
<evidence type="ECO:0000256" key="1">
    <source>
        <dbReference type="SAM" id="MobiDB-lite"/>
    </source>
</evidence>
<organism evidence="2 3">
    <name type="scientific">Abeliophyllum distichum</name>
    <dbReference type="NCBI Taxonomy" id="126358"/>
    <lineage>
        <taxon>Eukaryota</taxon>
        <taxon>Viridiplantae</taxon>
        <taxon>Streptophyta</taxon>
        <taxon>Embryophyta</taxon>
        <taxon>Tracheophyta</taxon>
        <taxon>Spermatophyta</taxon>
        <taxon>Magnoliopsida</taxon>
        <taxon>eudicotyledons</taxon>
        <taxon>Gunneridae</taxon>
        <taxon>Pentapetalae</taxon>
        <taxon>asterids</taxon>
        <taxon>lamiids</taxon>
        <taxon>Lamiales</taxon>
        <taxon>Oleaceae</taxon>
        <taxon>Forsythieae</taxon>
        <taxon>Abeliophyllum</taxon>
    </lineage>
</organism>
<evidence type="ECO:0000313" key="2">
    <source>
        <dbReference type="EMBL" id="KAL2471125.1"/>
    </source>
</evidence>
<dbReference type="AlphaFoldDB" id="A0ABD1Q4M3"/>
<evidence type="ECO:0000313" key="3">
    <source>
        <dbReference type="Proteomes" id="UP001604336"/>
    </source>
</evidence>
<gene>
    <name evidence="2" type="ORF">Adt_39261</name>
</gene>
<accession>A0ABD1Q4M3</accession>